<dbReference type="RefSeq" id="XP_028476218.1">
    <property type="nucleotide sequence ID" value="XM_028623285.1"/>
</dbReference>
<gene>
    <name evidence="9" type="primary">CWC21</name>
    <name evidence="9" type="ORF">EHS24_007955</name>
</gene>
<keyword evidence="4" id="KW-0747">Spliceosome</keyword>
<dbReference type="GO" id="GO:0008380">
    <property type="term" value="P:RNA splicing"/>
    <property type="evidence" value="ECO:0007669"/>
    <property type="project" value="UniProtKB-KW"/>
</dbReference>
<dbReference type="OrthoDB" id="10267305at2759"/>
<keyword evidence="6" id="KW-0539">Nucleus</keyword>
<dbReference type="Gene3D" id="6.10.140.420">
    <property type="match status" value="1"/>
</dbReference>
<dbReference type="GeneID" id="39592498"/>
<dbReference type="Pfam" id="PF08312">
    <property type="entry name" value="cwf21"/>
    <property type="match status" value="1"/>
</dbReference>
<comment type="subcellular location">
    <subcellularLocation>
        <location evidence="1">Nucleus</location>
    </subcellularLocation>
</comment>
<dbReference type="SMART" id="SM01115">
    <property type="entry name" value="cwf21"/>
    <property type="match status" value="1"/>
</dbReference>
<evidence type="ECO:0000256" key="3">
    <source>
        <dbReference type="ARBA" id="ARBA00022664"/>
    </source>
</evidence>
<evidence type="ECO:0000313" key="9">
    <source>
        <dbReference type="EMBL" id="RSH81763.1"/>
    </source>
</evidence>
<evidence type="ECO:0000259" key="8">
    <source>
        <dbReference type="SMART" id="SM01115"/>
    </source>
</evidence>
<organism evidence="9 10">
    <name type="scientific">Apiotrichum porosum</name>
    <dbReference type="NCBI Taxonomy" id="105984"/>
    <lineage>
        <taxon>Eukaryota</taxon>
        <taxon>Fungi</taxon>
        <taxon>Dikarya</taxon>
        <taxon>Basidiomycota</taxon>
        <taxon>Agaricomycotina</taxon>
        <taxon>Tremellomycetes</taxon>
        <taxon>Trichosporonales</taxon>
        <taxon>Trichosporonaceae</taxon>
        <taxon>Apiotrichum</taxon>
    </lineage>
</organism>
<dbReference type="GO" id="GO:0006397">
    <property type="term" value="P:mRNA processing"/>
    <property type="evidence" value="ECO:0007669"/>
    <property type="project" value="UniProtKB-KW"/>
</dbReference>
<dbReference type="Proteomes" id="UP000279236">
    <property type="component" value="Unassembled WGS sequence"/>
</dbReference>
<dbReference type="PANTHER" id="PTHR36562">
    <property type="entry name" value="SERINE/ARGININE REPETITIVE MATRIX 2"/>
    <property type="match status" value="1"/>
</dbReference>
<comment type="caution">
    <text evidence="9">The sequence shown here is derived from an EMBL/GenBank/DDBJ whole genome shotgun (WGS) entry which is preliminary data.</text>
</comment>
<keyword evidence="10" id="KW-1185">Reference proteome</keyword>
<dbReference type="CDD" id="cd21372">
    <property type="entry name" value="cwf21_CWC21-like"/>
    <property type="match status" value="1"/>
</dbReference>
<evidence type="ECO:0000256" key="2">
    <source>
        <dbReference type="ARBA" id="ARBA00005954"/>
    </source>
</evidence>
<sequence length="324" mass="37706">MSYNNVGLSTARGSGTNGYIVKNTSQLQIRQGPPGFSGQQRYEDYLNEIAKPPVHRAPDAGILEHERKRQVEIKCMELRDKLEDDGLEDDEIDEMVDALRKKLSASNMAIPGRRATDSHSVAAAKEVEMNRLKNALDIRSDHVEGRAFHRETDEERAVRMAEKEEREKARIEAALKREEEEARRVKDREEREKLRRREEYRRRQEAERRGRRDDSRSRSPSPDRRRRARDDDSRSPAPRRRDDSRSPAPRRRRPDTPTPPPRGRSESRSPPPAARRRADSDSRSPPPRRRRSPSDSRSPPPRRRSPPDSRSPPRRRRDSDDESD</sequence>
<dbReference type="InterPro" id="IPR051372">
    <property type="entry name" value="CWC21"/>
</dbReference>
<feature type="compositionally biased region" description="Basic and acidic residues" evidence="7">
    <location>
        <begin position="147"/>
        <end position="245"/>
    </location>
</feature>
<evidence type="ECO:0000256" key="4">
    <source>
        <dbReference type="ARBA" id="ARBA00022728"/>
    </source>
</evidence>
<dbReference type="PANTHER" id="PTHR36562:SF5">
    <property type="entry name" value="SERINE_ARGININE REPETITIVE MATRIX 2"/>
    <property type="match status" value="1"/>
</dbReference>
<comment type="similarity">
    <text evidence="2">Belongs to the CWC21 family.</text>
</comment>
<keyword evidence="5" id="KW-0508">mRNA splicing</keyword>
<feature type="region of interest" description="Disordered" evidence="7">
    <location>
        <begin position="147"/>
        <end position="324"/>
    </location>
</feature>
<accession>A0A427XSH9</accession>
<dbReference type="EMBL" id="RSCE01000006">
    <property type="protein sequence ID" value="RSH81763.1"/>
    <property type="molecule type" value="Genomic_DNA"/>
</dbReference>
<dbReference type="InterPro" id="IPR013170">
    <property type="entry name" value="mRNA_splic_Cwf21_dom"/>
</dbReference>
<keyword evidence="3" id="KW-0507">mRNA processing</keyword>
<evidence type="ECO:0000256" key="7">
    <source>
        <dbReference type="SAM" id="MobiDB-lite"/>
    </source>
</evidence>
<dbReference type="GO" id="GO:0005681">
    <property type="term" value="C:spliceosomal complex"/>
    <property type="evidence" value="ECO:0007669"/>
    <property type="project" value="UniProtKB-KW"/>
</dbReference>
<reference evidence="9 10" key="1">
    <citation type="submission" date="2018-11" db="EMBL/GenBank/DDBJ databases">
        <title>Genome sequence of Apiotrichum porosum DSM 27194.</title>
        <authorList>
            <person name="Aliyu H."/>
            <person name="Gorte O."/>
            <person name="Ochsenreither K."/>
        </authorList>
    </citation>
    <scope>NUCLEOTIDE SEQUENCE [LARGE SCALE GENOMIC DNA]</scope>
    <source>
        <strain evidence="9 10">DSM 27194</strain>
    </source>
</reference>
<dbReference type="AlphaFoldDB" id="A0A427XSH9"/>
<evidence type="ECO:0000256" key="5">
    <source>
        <dbReference type="ARBA" id="ARBA00023187"/>
    </source>
</evidence>
<proteinExistence type="inferred from homology"/>
<evidence type="ECO:0000256" key="1">
    <source>
        <dbReference type="ARBA" id="ARBA00004123"/>
    </source>
</evidence>
<evidence type="ECO:0000256" key="6">
    <source>
        <dbReference type="ARBA" id="ARBA00023242"/>
    </source>
</evidence>
<protein>
    <submittedName>
        <fullName evidence="9">RNA-splicing factor</fullName>
    </submittedName>
</protein>
<feature type="domain" description="CWF21" evidence="8">
    <location>
        <begin position="63"/>
        <end position="108"/>
    </location>
</feature>
<name>A0A427XSH9_9TREE</name>
<dbReference type="STRING" id="105984.A0A427XSH9"/>
<evidence type="ECO:0000313" key="10">
    <source>
        <dbReference type="Proteomes" id="UP000279236"/>
    </source>
</evidence>